<evidence type="ECO:0000313" key="3">
    <source>
        <dbReference type="Proteomes" id="UP000287401"/>
    </source>
</evidence>
<evidence type="ECO:0000256" key="1">
    <source>
        <dbReference type="SAM" id="Phobius"/>
    </source>
</evidence>
<dbReference type="Proteomes" id="UP000287401">
    <property type="component" value="Unassembled WGS sequence"/>
</dbReference>
<gene>
    <name evidence="2" type="ORF">DAH51_21295</name>
</gene>
<dbReference type="AlphaFoldDB" id="A0A430BLF2"/>
<dbReference type="EMBL" id="QRAL01000033">
    <property type="protein sequence ID" value="RSU52494.1"/>
    <property type="molecule type" value="Genomic_DNA"/>
</dbReference>
<evidence type="ECO:0008006" key="4">
    <source>
        <dbReference type="Google" id="ProtNLM"/>
    </source>
</evidence>
<reference evidence="2 3" key="1">
    <citation type="submission" date="2018-07" db="EMBL/GenBank/DDBJ databases">
        <title>Genomic and Epidemiologic Investigation of an Indolent Hospital Outbreak.</title>
        <authorList>
            <person name="Johnson R.C."/>
            <person name="Deming C."/>
            <person name="Conlan S."/>
            <person name="Zellmer C.J."/>
            <person name="Michelin A.V."/>
            <person name="Lee-Lin S."/>
            <person name="Thomas P.J."/>
            <person name="Park M."/>
            <person name="Weingarten R.A."/>
            <person name="Less J."/>
            <person name="Dekker J.P."/>
            <person name="Frank K.M."/>
            <person name="Musser K.A."/>
            <person name="Mcquiston J.R."/>
            <person name="Henderson D.K."/>
            <person name="Lau A.F."/>
            <person name="Palmore T.N."/>
            <person name="Segre J.A."/>
        </authorList>
    </citation>
    <scope>NUCLEOTIDE SEQUENCE [LARGE SCALE GENOMIC DNA]</scope>
    <source>
        <strain evidence="2 3">SK-NIH.Env6_1116</strain>
    </source>
</reference>
<feature type="transmembrane region" description="Helical" evidence="1">
    <location>
        <begin position="174"/>
        <end position="196"/>
    </location>
</feature>
<name>A0A430BLF2_SPHYA</name>
<accession>A0A430BLF2</accession>
<protein>
    <recommendedName>
        <fullName evidence="4">Methyl-accepting chemotaxis protein</fullName>
    </recommendedName>
</protein>
<feature type="transmembrane region" description="Helical" evidence="1">
    <location>
        <begin position="12"/>
        <end position="33"/>
    </location>
</feature>
<organism evidence="2 3">
    <name type="scientific">Sphingobium yanoikuyae</name>
    <name type="common">Sphingomonas yanoikuyae</name>
    <dbReference type="NCBI Taxonomy" id="13690"/>
    <lineage>
        <taxon>Bacteria</taxon>
        <taxon>Pseudomonadati</taxon>
        <taxon>Pseudomonadota</taxon>
        <taxon>Alphaproteobacteria</taxon>
        <taxon>Sphingomonadales</taxon>
        <taxon>Sphingomonadaceae</taxon>
        <taxon>Sphingobium</taxon>
    </lineage>
</organism>
<dbReference type="Gene3D" id="1.20.120.20">
    <property type="entry name" value="Apolipoprotein"/>
    <property type="match status" value="1"/>
</dbReference>
<evidence type="ECO:0000313" key="2">
    <source>
        <dbReference type="EMBL" id="RSU52494.1"/>
    </source>
</evidence>
<keyword evidence="1" id="KW-0472">Membrane</keyword>
<keyword evidence="1" id="KW-1133">Transmembrane helix</keyword>
<comment type="caution">
    <text evidence="2">The sequence shown here is derived from an EMBL/GenBank/DDBJ whole genome shotgun (WGS) entry which is preliminary data.</text>
</comment>
<proteinExistence type="predicted"/>
<sequence>MIMWPIEHGIPLVFGWEATPLVLSVAILIYASLRYIRGRDELDIFDAALDRFGSRLASYDGDGVRFVADVEGLCEEFGEDRFIGHAWRGYVADLHYNERTGRVASGLPPSEFFNPRLYRHGRIDLRSFEGVPNQLVGLGLLATFLGLVAALFIARDGIQADLETSKHALRQLLGAAAAKFLTSVTALAASLTFAWLKNRRLHVTEQHIERINRELEKLVLPLSSERIAADSYAELGRQTTQLERFNQDLAVSIAEALDKRLAKTFSTALEPVQISIENMAGRLGDINQSALERMAERFAGELSGAAEEHTRRLGEMLEKAAGAIGELPGQIEAAGDSFMAAIQAGSQELATSFAAAGENLDASLLQSSEAITNAVRKVAGEVEASGEVIRHELEVAGTDLKNVMAAGVTELSTSMVAAVDNLDARIAESGVALSQSLGGAAERIEASAGSLTTVSERSAALANSLTQTSDALARQFEGALEAARGVTEGLGTLVAQVDKAGQSAEALGALAATMTTVSAGLERVAQRVEEVADQADAINERSVDLVEGLVRRVDVINRDLGALNSALSAAMQKLFEGLGSFGERTSGFVKAVDKELAEAAGRLSAAVQQLDQVLNELPRKGDFKAFADIVSRAGFDRAEAAE</sequence>
<keyword evidence="1" id="KW-0812">Transmembrane</keyword>
<feature type="transmembrane region" description="Helical" evidence="1">
    <location>
        <begin position="135"/>
        <end position="154"/>
    </location>
</feature>